<keyword evidence="7" id="KW-1015">Disulfide bond</keyword>
<dbReference type="Pfam" id="PF03054">
    <property type="entry name" value="tRNA_Me_trans"/>
    <property type="match status" value="1"/>
</dbReference>
<accession>A0A1F6DF22</accession>
<keyword evidence="1 9" id="KW-0820">tRNA-binding</keyword>
<dbReference type="PANTHER" id="PTHR11933">
    <property type="entry name" value="TRNA 5-METHYLAMINOMETHYL-2-THIOURIDYLATE -METHYLTRANSFERASE"/>
    <property type="match status" value="1"/>
</dbReference>
<keyword evidence="9" id="KW-0963">Cytoplasm</keyword>
<evidence type="ECO:0000256" key="1">
    <source>
        <dbReference type="ARBA" id="ARBA00022555"/>
    </source>
</evidence>
<proteinExistence type="inferred from homology"/>
<feature type="binding site" evidence="9">
    <location>
        <position position="33"/>
    </location>
    <ligand>
        <name>ATP</name>
        <dbReference type="ChEBI" id="CHEBI:30616"/>
    </ligand>
</feature>
<feature type="active site" description="Cysteine persulfide intermediate" evidence="9">
    <location>
        <position position="201"/>
    </location>
</feature>
<feature type="region of interest" description="Interaction with target base in tRNA" evidence="9">
    <location>
        <begin position="91"/>
        <end position="93"/>
    </location>
</feature>
<dbReference type="InterPro" id="IPR046885">
    <property type="entry name" value="MnmA-like_C"/>
</dbReference>
<comment type="similarity">
    <text evidence="9">Belongs to the MnmA/TRMU family.</text>
</comment>
<dbReference type="PANTHER" id="PTHR11933:SF5">
    <property type="entry name" value="MITOCHONDRIAL TRNA-SPECIFIC 2-THIOURIDYLASE 1"/>
    <property type="match status" value="1"/>
</dbReference>
<dbReference type="InterPro" id="IPR014729">
    <property type="entry name" value="Rossmann-like_a/b/a_fold"/>
</dbReference>
<dbReference type="InterPro" id="IPR004506">
    <property type="entry name" value="MnmA-like"/>
</dbReference>
<dbReference type="AlphaFoldDB" id="A0A1F6DF22"/>
<comment type="function">
    <text evidence="9">Catalyzes the 2-thiolation of uridine at the wobble position (U34) of tRNA, leading to the formation of s(2)U34.</text>
</comment>
<protein>
    <recommendedName>
        <fullName evidence="9">tRNA-specific 2-thiouridylase MnmA</fullName>
        <ecNumber evidence="9">2.8.1.13</ecNumber>
    </recommendedName>
</protein>
<dbReference type="SUPFAM" id="SSF52402">
    <property type="entry name" value="Adenine nucleotide alpha hydrolases-like"/>
    <property type="match status" value="1"/>
</dbReference>
<dbReference type="Pfam" id="PF20259">
    <property type="entry name" value="tRNA_Me_trans_M"/>
    <property type="match status" value="1"/>
</dbReference>
<feature type="region of interest" description="Interaction with tRNA" evidence="9">
    <location>
        <begin position="309"/>
        <end position="310"/>
    </location>
</feature>
<evidence type="ECO:0000256" key="6">
    <source>
        <dbReference type="ARBA" id="ARBA00022884"/>
    </source>
</evidence>
<feature type="site" description="Interaction with tRNA" evidence="9">
    <location>
        <position position="121"/>
    </location>
</feature>
<feature type="domain" description="tRNA-specific 2-thiouridylase MnmA-like central" evidence="11">
    <location>
        <begin position="209"/>
        <end position="276"/>
    </location>
</feature>
<dbReference type="HAMAP" id="MF_00144">
    <property type="entry name" value="tRNA_thiouridyl_MnmA"/>
    <property type="match status" value="1"/>
</dbReference>
<dbReference type="NCBIfam" id="TIGR00420">
    <property type="entry name" value="trmU"/>
    <property type="match status" value="1"/>
</dbReference>
<evidence type="ECO:0000256" key="8">
    <source>
        <dbReference type="ARBA" id="ARBA00051542"/>
    </source>
</evidence>
<keyword evidence="2 9" id="KW-0808">Transferase</keyword>
<dbReference type="FunFam" id="3.40.50.620:FF:000115">
    <property type="entry name" value="tRNA-specific 2-thiouridylase MnmA"/>
    <property type="match status" value="1"/>
</dbReference>
<evidence type="ECO:0000256" key="3">
    <source>
        <dbReference type="ARBA" id="ARBA00022694"/>
    </source>
</evidence>
<feature type="site" description="Interaction with tRNA" evidence="9">
    <location>
        <position position="339"/>
    </location>
</feature>
<dbReference type="InterPro" id="IPR046884">
    <property type="entry name" value="MnmA-like_central"/>
</dbReference>
<comment type="caution">
    <text evidence="9">Lacks conserved residue(s) required for the propagation of feature annotation.</text>
</comment>
<dbReference type="Pfam" id="PF20258">
    <property type="entry name" value="tRNA_Me_trans_C"/>
    <property type="match status" value="1"/>
</dbReference>
<feature type="binding site" evidence="9">
    <location>
        <begin position="7"/>
        <end position="14"/>
    </location>
    <ligand>
        <name>ATP</name>
        <dbReference type="ChEBI" id="CHEBI:30616"/>
    </ligand>
</feature>
<dbReference type="Proteomes" id="UP000176377">
    <property type="component" value="Unassembled WGS sequence"/>
</dbReference>
<dbReference type="GO" id="GO:0005737">
    <property type="term" value="C:cytoplasm"/>
    <property type="evidence" value="ECO:0007669"/>
    <property type="project" value="UniProtKB-SubCell"/>
</dbReference>
<evidence type="ECO:0000313" key="12">
    <source>
        <dbReference type="EMBL" id="OGG59991.1"/>
    </source>
</evidence>
<organism evidence="12 13">
    <name type="scientific">Candidatus Kaiserbacteria bacterium RIFCSPHIGHO2_01_FULL_56_24</name>
    <dbReference type="NCBI Taxonomy" id="1798487"/>
    <lineage>
        <taxon>Bacteria</taxon>
        <taxon>Candidatus Kaiseribacteriota</taxon>
    </lineage>
</organism>
<keyword evidence="6 9" id="KW-0694">RNA-binding</keyword>
<dbReference type="InterPro" id="IPR023382">
    <property type="entry name" value="MnmA-like_central_sf"/>
</dbReference>
<dbReference type="EMBL" id="MFLA01000015">
    <property type="protein sequence ID" value="OGG59991.1"/>
    <property type="molecule type" value="Genomic_DNA"/>
</dbReference>
<sequence length="357" mass="39399">MATVFVGLSGGVDSAVSAALLKEAGHSVVGAFIKIWRPEFIECPWQKDRLDAMRVCAHLGIPFREIDLSDEYKKTVIDDMVSNYARGITPNPDVLCNRHIKFGAFKEWALGEGADMIATGHYARIQISDVGLTKSHMPKSRMLLRGKDAGKDQSYFLWRLTEEDLSRTLFPVGGYTKPEVRALAKKFDLPVARKPDSQGLCFVGDVSMRDFLSRYLPLEKGAVLDESGKKIGEHDGAALYTPGERHGFRIEARSSHEDARYVIAIDTKANTITVSHDKEKAMKDEAALIDANWIGEQPAFPFTCVAQARYHETPIGCTVTEEGGSRAIFERPHLAPPGQSLVFYEGERLRGGAVIAG</sequence>
<dbReference type="GO" id="GO:0000049">
    <property type="term" value="F:tRNA binding"/>
    <property type="evidence" value="ECO:0007669"/>
    <property type="project" value="UniProtKB-KW"/>
</dbReference>
<dbReference type="Gene3D" id="2.30.30.280">
    <property type="entry name" value="Adenine nucleotide alpha hydrolases-like domains"/>
    <property type="match status" value="1"/>
</dbReference>
<keyword evidence="4 9" id="KW-0547">Nucleotide-binding</keyword>
<keyword evidence="5 9" id="KW-0067">ATP-binding</keyword>
<feature type="region of interest" description="Interaction with tRNA" evidence="9">
    <location>
        <begin position="151"/>
        <end position="153"/>
    </location>
</feature>
<feature type="binding site" evidence="9">
    <location>
        <position position="120"/>
    </location>
    <ligand>
        <name>ATP</name>
        <dbReference type="ChEBI" id="CHEBI:30616"/>
    </ligand>
</feature>
<evidence type="ECO:0000256" key="7">
    <source>
        <dbReference type="ARBA" id="ARBA00023157"/>
    </source>
</evidence>
<comment type="subcellular location">
    <subcellularLocation>
        <location evidence="9">Cytoplasm</location>
    </subcellularLocation>
</comment>
<dbReference type="CDD" id="cd01998">
    <property type="entry name" value="MnmA_TRMU-like"/>
    <property type="match status" value="1"/>
</dbReference>
<comment type="catalytic activity">
    <reaction evidence="8 9">
        <text>S-sulfanyl-L-cysteinyl-[protein] + uridine(34) in tRNA + AH2 + ATP = 2-thiouridine(34) in tRNA + L-cysteinyl-[protein] + A + AMP + diphosphate + H(+)</text>
        <dbReference type="Rhea" id="RHEA:47032"/>
        <dbReference type="Rhea" id="RHEA-COMP:10131"/>
        <dbReference type="Rhea" id="RHEA-COMP:11726"/>
        <dbReference type="Rhea" id="RHEA-COMP:11727"/>
        <dbReference type="Rhea" id="RHEA-COMP:11728"/>
        <dbReference type="ChEBI" id="CHEBI:13193"/>
        <dbReference type="ChEBI" id="CHEBI:15378"/>
        <dbReference type="ChEBI" id="CHEBI:17499"/>
        <dbReference type="ChEBI" id="CHEBI:29950"/>
        <dbReference type="ChEBI" id="CHEBI:30616"/>
        <dbReference type="ChEBI" id="CHEBI:33019"/>
        <dbReference type="ChEBI" id="CHEBI:61963"/>
        <dbReference type="ChEBI" id="CHEBI:65315"/>
        <dbReference type="ChEBI" id="CHEBI:87170"/>
        <dbReference type="ChEBI" id="CHEBI:456215"/>
        <dbReference type="EC" id="2.8.1.13"/>
    </reaction>
</comment>
<evidence type="ECO:0000256" key="4">
    <source>
        <dbReference type="ARBA" id="ARBA00022741"/>
    </source>
</evidence>
<gene>
    <name evidence="9" type="primary">mnmA</name>
    <name evidence="12" type="ORF">A2765_00810</name>
</gene>
<dbReference type="Gene3D" id="2.40.30.10">
    <property type="entry name" value="Translation factors"/>
    <property type="match status" value="1"/>
</dbReference>
<dbReference type="GO" id="GO:0002143">
    <property type="term" value="P:tRNA wobble position uridine thiolation"/>
    <property type="evidence" value="ECO:0007669"/>
    <property type="project" value="TreeGrafter"/>
</dbReference>
<dbReference type="NCBIfam" id="NF001138">
    <property type="entry name" value="PRK00143.1"/>
    <property type="match status" value="1"/>
</dbReference>
<evidence type="ECO:0000256" key="9">
    <source>
        <dbReference type="HAMAP-Rule" id="MF_00144"/>
    </source>
</evidence>
<dbReference type="EC" id="2.8.1.13" evidence="9"/>
<evidence type="ECO:0000259" key="11">
    <source>
        <dbReference type="Pfam" id="PF20259"/>
    </source>
</evidence>
<evidence type="ECO:0000256" key="2">
    <source>
        <dbReference type="ARBA" id="ARBA00022679"/>
    </source>
</evidence>
<feature type="active site" description="Nucleophile" evidence="9">
    <location>
        <position position="96"/>
    </location>
</feature>
<keyword evidence="3 9" id="KW-0819">tRNA processing</keyword>
<feature type="domain" description="tRNA-specific 2-thiouridylase MnmA-like C-terminal" evidence="10">
    <location>
        <begin position="287"/>
        <end position="355"/>
    </location>
</feature>
<evidence type="ECO:0000259" key="10">
    <source>
        <dbReference type="Pfam" id="PF20258"/>
    </source>
</evidence>
<evidence type="ECO:0000256" key="5">
    <source>
        <dbReference type="ARBA" id="ARBA00022840"/>
    </source>
</evidence>
<dbReference type="GO" id="GO:0103016">
    <property type="term" value="F:tRNA-uridine 2-sulfurtransferase activity"/>
    <property type="evidence" value="ECO:0007669"/>
    <property type="project" value="UniProtKB-EC"/>
</dbReference>
<comment type="caution">
    <text evidence="12">The sequence shown here is derived from an EMBL/GenBank/DDBJ whole genome shotgun (WGS) entry which is preliminary data.</text>
</comment>
<evidence type="ECO:0000313" key="13">
    <source>
        <dbReference type="Proteomes" id="UP000176377"/>
    </source>
</evidence>
<dbReference type="GO" id="GO:0005524">
    <property type="term" value="F:ATP binding"/>
    <property type="evidence" value="ECO:0007669"/>
    <property type="project" value="UniProtKB-KW"/>
</dbReference>
<dbReference type="Gene3D" id="3.40.50.620">
    <property type="entry name" value="HUPs"/>
    <property type="match status" value="1"/>
</dbReference>
<reference evidence="12 13" key="1">
    <citation type="journal article" date="2016" name="Nat. Commun.">
        <title>Thousands of microbial genomes shed light on interconnected biogeochemical processes in an aquifer system.</title>
        <authorList>
            <person name="Anantharaman K."/>
            <person name="Brown C.T."/>
            <person name="Hug L.A."/>
            <person name="Sharon I."/>
            <person name="Castelle C.J."/>
            <person name="Probst A.J."/>
            <person name="Thomas B.C."/>
            <person name="Singh A."/>
            <person name="Wilkins M.J."/>
            <person name="Karaoz U."/>
            <person name="Brodie E.L."/>
            <person name="Williams K.H."/>
            <person name="Hubbard S.S."/>
            <person name="Banfield J.F."/>
        </authorList>
    </citation>
    <scope>NUCLEOTIDE SEQUENCE [LARGE SCALE GENOMIC DNA]</scope>
</reference>
<name>A0A1F6DF22_9BACT</name>